<dbReference type="PROSITE" id="PS51186">
    <property type="entry name" value="GNAT"/>
    <property type="match status" value="1"/>
</dbReference>
<dbReference type="SUPFAM" id="SSF55729">
    <property type="entry name" value="Acyl-CoA N-acyltransferases (Nat)"/>
    <property type="match status" value="1"/>
</dbReference>
<dbReference type="Pfam" id="PF00583">
    <property type="entry name" value="Acetyltransf_1"/>
    <property type="match status" value="1"/>
</dbReference>
<evidence type="ECO:0000313" key="3">
    <source>
        <dbReference type="Proteomes" id="UP000299102"/>
    </source>
</evidence>
<dbReference type="GO" id="GO:0005737">
    <property type="term" value="C:cytoplasm"/>
    <property type="evidence" value="ECO:0007669"/>
    <property type="project" value="TreeGrafter"/>
</dbReference>
<dbReference type="OrthoDB" id="329272at2759"/>
<dbReference type="FunFam" id="3.40.630.30:FF:000076">
    <property type="entry name" value="Blast:N-acetyltransferase 6"/>
    <property type="match status" value="1"/>
</dbReference>
<dbReference type="AlphaFoldDB" id="A0A4C1V2A5"/>
<proteinExistence type="predicted"/>
<reference evidence="2 3" key="1">
    <citation type="journal article" date="2019" name="Commun. Biol.">
        <title>The bagworm genome reveals a unique fibroin gene that provides high tensile strength.</title>
        <authorList>
            <person name="Kono N."/>
            <person name="Nakamura H."/>
            <person name="Ohtoshi R."/>
            <person name="Tomita M."/>
            <person name="Numata K."/>
            <person name="Arakawa K."/>
        </authorList>
    </citation>
    <scope>NUCLEOTIDE SEQUENCE [LARGE SCALE GENOMIC DNA]</scope>
</reference>
<feature type="domain" description="N-acetyltransferase" evidence="1">
    <location>
        <begin position="9"/>
        <end position="149"/>
    </location>
</feature>
<dbReference type="PANTHER" id="PTHR13538">
    <property type="entry name" value="N-ACETYLTRANSFERASE 6"/>
    <property type="match status" value="1"/>
</dbReference>
<dbReference type="STRING" id="151549.A0A4C1V2A5"/>
<keyword evidence="2" id="KW-0808">Transferase</keyword>
<dbReference type="EMBL" id="BGZK01000258">
    <property type="protein sequence ID" value="GBP32385.1"/>
    <property type="molecule type" value="Genomic_DNA"/>
</dbReference>
<sequence>MDFDDLHVVPIHKYPYYFEDCCKLINAEWPRSETARMMSLKASCDTLPTSLVLVTSKNNVIGHCKLQRIPSIPESCFIESVVIDKALRGKKLGTHLMKETENYCRNVLKLIMIHLSTRGQEQFYAKLGYKVCKPVSIYGHFIPNTMKIPPISQNDYKSSLEGTDTLMVQGPPPPPMPKIPIFNDDIKSNKIFMIKYL</sequence>
<dbReference type="InterPro" id="IPR000182">
    <property type="entry name" value="GNAT_dom"/>
</dbReference>
<protein>
    <submittedName>
        <fullName evidence="2">N-acetyltransferase 6</fullName>
    </submittedName>
</protein>
<dbReference type="Proteomes" id="UP000299102">
    <property type="component" value="Unassembled WGS sequence"/>
</dbReference>
<dbReference type="Gene3D" id="3.40.630.30">
    <property type="match status" value="1"/>
</dbReference>
<comment type="caution">
    <text evidence="2">The sequence shown here is derived from an EMBL/GenBank/DDBJ whole genome shotgun (WGS) entry which is preliminary data.</text>
</comment>
<dbReference type="InterPro" id="IPR016181">
    <property type="entry name" value="Acyl_CoA_acyltransferase"/>
</dbReference>
<dbReference type="CDD" id="cd04301">
    <property type="entry name" value="NAT_SF"/>
    <property type="match status" value="1"/>
</dbReference>
<dbReference type="PANTHER" id="PTHR13538:SF4">
    <property type="entry name" value="N-ALPHA-ACETYLTRANSFERASE 80"/>
    <property type="match status" value="1"/>
</dbReference>
<accession>A0A4C1V2A5</accession>
<dbReference type="GO" id="GO:0008080">
    <property type="term" value="F:N-acetyltransferase activity"/>
    <property type="evidence" value="ECO:0007669"/>
    <property type="project" value="InterPro"/>
</dbReference>
<organism evidence="2 3">
    <name type="scientific">Eumeta variegata</name>
    <name type="common">Bagworm moth</name>
    <name type="synonym">Eumeta japonica</name>
    <dbReference type="NCBI Taxonomy" id="151549"/>
    <lineage>
        <taxon>Eukaryota</taxon>
        <taxon>Metazoa</taxon>
        <taxon>Ecdysozoa</taxon>
        <taxon>Arthropoda</taxon>
        <taxon>Hexapoda</taxon>
        <taxon>Insecta</taxon>
        <taxon>Pterygota</taxon>
        <taxon>Neoptera</taxon>
        <taxon>Endopterygota</taxon>
        <taxon>Lepidoptera</taxon>
        <taxon>Glossata</taxon>
        <taxon>Ditrysia</taxon>
        <taxon>Tineoidea</taxon>
        <taxon>Psychidae</taxon>
        <taxon>Oiketicinae</taxon>
        <taxon>Eumeta</taxon>
    </lineage>
</organism>
<keyword evidence="3" id="KW-1185">Reference proteome</keyword>
<evidence type="ECO:0000313" key="2">
    <source>
        <dbReference type="EMBL" id="GBP32385.1"/>
    </source>
</evidence>
<dbReference type="GO" id="GO:1905502">
    <property type="term" value="F:acetyl-CoA binding"/>
    <property type="evidence" value="ECO:0007669"/>
    <property type="project" value="TreeGrafter"/>
</dbReference>
<dbReference type="InterPro" id="IPR039840">
    <property type="entry name" value="NAA80"/>
</dbReference>
<evidence type="ECO:0000259" key="1">
    <source>
        <dbReference type="PROSITE" id="PS51186"/>
    </source>
</evidence>
<gene>
    <name evidence="2" type="primary">NAT6</name>
    <name evidence="2" type="ORF">EVAR_25640_1</name>
</gene>
<name>A0A4C1V2A5_EUMVA</name>